<evidence type="ECO:0000256" key="6">
    <source>
        <dbReference type="ARBA" id="ARBA00022694"/>
    </source>
</evidence>
<feature type="region of interest" description="Disordered" evidence="8">
    <location>
        <begin position="308"/>
        <end position="340"/>
    </location>
</feature>
<gene>
    <name evidence="10" type="ORF">CERZMDRAFT_43313</name>
</gene>
<reference evidence="10" key="1">
    <citation type="journal article" date="2020" name="Stud. Mycol.">
        <title>101 Dothideomycetes genomes: a test case for predicting lifestyles and emergence of pathogens.</title>
        <authorList>
            <person name="Haridas S."/>
            <person name="Albert R."/>
            <person name="Binder M."/>
            <person name="Bloem J."/>
            <person name="Labutti K."/>
            <person name="Salamov A."/>
            <person name="Andreopoulos B."/>
            <person name="Baker S."/>
            <person name="Barry K."/>
            <person name="Bills G."/>
            <person name="Bluhm B."/>
            <person name="Cannon C."/>
            <person name="Castanera R."/>
            <person name="Culley D."/>
            <person name="Daum C."/>
            <person name="Ezra D."/>
            <person name="Gonzalez J."/>
            <person name="Henrissat B."/>
            <person name="Kuo A."/>
            <person name="Liang C."/>
            <person name="Lipzen A."/>
            <person name="Lutzoni F."/>
            <person name="Magnuson J."/>
            <person name="Mondo S."/>
            <person name="Nolan M."/>
            <person name="Ohm R."/>
            <person name="Pangilinan J."/>
            <person name="Park H.-J."/>
            <person name="Ramirez L."/>
            <person name="Alfaro M."/>
            <person name="Sun H."/>
            <person name="Tritt A."/>
            <person name="Yoshinaga Y."/>
            <person name="Zwiers L.-H."/>
            <person name="Turgeon B."/>
            <person name="Goodwin S."/>
            <person name="Spatafora J."/>
            <person name="Crous P."/>
            <person name="Grigoriev I."/>
        </authorList>
    </citation>
    <scope>NUCLEOTIDE SEQUENCE</scope>
    <source>
        <strain evidence="10">SCOH1-5</strain>
    </source>
</reference>
<evidence type="ECO:0000256" key="1">
    <source>
        <dbReference type="ARBA" id="ARBA00012796"/>
    </source>
</evidence>
<evidence type="ECO:0000313" key="11">
    <source>
        <dbReference type="Proteomes" id="UP000799539"/>
    </source>
</evidence>
<feature type="region of interest" description="Disordered" evidence="8">
    <location>
        <begin position="40"/>
        <end position="66"/>
    </location>
</feature>
<evidence type="ECO:0000256" key="3">
    <source>
        <dbReference type="ARBA" id="ARBA00022603"/>
    </source>
</evidence>
<keyword evidence="11" id="KW-1185">Reference proteome</keyword>
<dbReference type="Gene3D" id="3.40.50.150">
    <property type="entry name" value="Vaccinia Virus protein VP39"/>
    <property type="match status" value="1"/>
</dbReference>
<protein>
    <recommendedName>
        <fullName evidence="2">tRNA (adenine(58)-N(1))-methyltransferase catalytic subunit TRM61</fullName>
        <ecNumber evidence="1">2.1.1.220</ecNumber>
    </recommendedName>
    <alternativeName>
        <fullName evidence="7">tRNA(m1A58)-methyltransferase subunit TRM61</fullName>
    </alternativeName>
</protein>
<dbReference type="PROSITE" id="PS51620">
    <property type="entry name" value="SAM_TRM61"/>
    <property type="match status" value="1"/>
</dbReference>
<dbReference type="Pfam" id="PF08704">
    <property type="entry name" value="GCD14"/>
    <property type="match status" value="1"/>
</dbReference>
<name>A0A6A6FE53_9PEZI</name>
<evidence type="ECO:0000256" key="2">
    <source>
        <dbReference type="ARBA" id="ARBA00015963"/>
    </source>
</evidence>
<feature type="domain" description="tRNA (adenine(58)-N(1))-methyltransferase catalytic subunit TRM61 C-terminal" evidence="9">
    <location>
        <begin position="118"/>
        <end position="273"/>
    </location>
</feature>
<dbReference type="GO" id="GO:0031515">
    <property type="term" value="C:tRNA (m1A) methyltransferase complex"/>
    <property type="evidence" value="ECO:0007669"/>
    <property type="project" value="InterPro"/>
</dbReference>
<evidence type="ECO:0000256" key="5">
    <source>
        <dbReference type="ARBA" id="ARBA00022691"/>
    </source>
</evidence>
<dbReference type="Proteomes" id="UP000799539">
    <property type="component" value="Unassembled WGS sequence"/>
</dbReference>
<dbReference type="GO" id="GO:0030488">
    <property type="term" value="P:tRNA methylation"/>
    <property type="evidence" value="ECO:0007669"/>
    <property type="project" value="InterPro"/>
</dbReference>
<dbReference type="Gene3D" id="3.10.330.20">
    <property type="match status" value="1"/>
</dbReference>
<sequence>MRLLGSQSRQLLSRRALTHPLGRPFGDRAFQPDDRVLLRNKNDRSAPPILTRPLQPGRRVESHRGTVSHDEIIGRKVRDVVQAQTPRSSRGNIGAEYRLHHVTLDEYCRLTRRLVTPIYPSDANLIVSLLDLHPSSHNDERIEMLEAGTGHGSLTLHLGRAIRGSHASLHTIEVSPKFSAHAQEVVKGFRGGIYAENVHFHVGDVSEWVRTEQASRQSGGEPFLAHAFLDLPNAESHLQTVADATKTDGSVIVFNPSITQIIQCATKVKDDGIPLDLETVIELGLNGSSGGREWDVRFVRPRATLKKDSEQDLEDVPPSDESLPEVSDGDSDVSTRASVEDAANTNKWSLVCRPKVGDRITGGGFLGVWRKHRDMR</sequence>
<keyword evidence="6" id="KW-0819">tRNA processing</keyword>
<dbReference type="InterPro" id="IPR014816">
    <property type="entry name" value="tRNA_MeTrfase_Gcd14"/>
</dbReference>
<dbReference type="EC" id="2.1.1.220" evidence="1"/>
<dbReference type="GO" id="GO:0005739">
    <property type="term" value="C:mitochondrion"/>
    <property type="evidence" value="ECO:0007669"/>
    <property type="project" value="TreeGrafter"/>
</dbReference>
<dbReference type="AlphaFoldDB" id="A0A6A6FE53"/>
<dbReference type="InterPro" id="IPR049470">
    <property type="entry name" value="TRM61_C"/>
</dbReference>
<dbReference type="Pfam" id="PF14801">
    <property type="entry name" value="TrmI-like_N"/>
    <property type="match status" value="1"/>
</dbReference>
<keyword evidence="3" id="KW-0489">Methyltransferase</keyword>
<proteinExistence type="predicted"/>
<keyword evidence="4" id="KW-0808">Transferase</keyword>
<dbReference type="OrthoDB" id="5585464at2759"/>
<evidence type="ECO:0000313" key="10">
    <source>
        <dbReference type="EMBL" id="KAF2211508.1"/>
    </source>
</evidence>
<dbReference type="EMBL" id="ML992676">
    <property type="protein sequence ID" value="KAF2211508.1"/>
    <property type="molecule type" value="Genomic_DNA"/>
</dbReference>
<evidence type="ECO:0000256" key="4">
    <source>
        <dbReference type="ARBA" id="ARBA00022679"/>
    </source>
</evidence>
<evidence type="ECO:0000259" key="9">
    <source>
        <dbReference type="Pfam" id="PF08704"/>
    </source>
</evidence>
<keyword evidence="5" id="KW-0949">S-adenosyl-L-methionine</keyword>
<dbReference type="InterPro" id="IPR029063">
    <property type="entry name" value="SAM-dependent_MTases_sf"/>
</dbReference>
<accession>A0A6A6FE53</accession>
<dbReference type="PANTHER" id="PTHR12133:SF1">
    <property type="entry name" value="TRNA (ADENINE(58)-N(1))-METHYLTRANSFERASE, MITOCHONDRIAL"/>
    <property type="match status" value="1"/>
</dbReference>
<evidence type="ECO:0000256" key="7">
    <source>
        <dbReference type="ARBA" id="ARBA00033309"/>
    </source>
</evidence>
<dbReference type="PANTHER" id="PTHR12133">
    <property type="entry name" value="TRNA (ADENINE(58)-N(1))-METHYLTRANSFERASE"/>
    <property type="match status" value="1"/>
</dbReference>
<dbReference type="SUPFAM" id="SSF53335">
    <property type="entry name" value="S-adenosyl-L-methionine-dependent methyltransferases"/>
    <property type="match status" value="1"/>
</dbReference>
<dbReference type="GO" id="GO:0160107">
    <property type="term" value="F:tRNA (adenine(58)-N1)-methyltransferase activity"/>
    <property type="evidence" value="ECO:0007669"/>
    <property type="project" value="UniProtKB-EC"/>
</dbReference>
<evidence type="ECO:0000256" key="8">
    <source>
        <dbReference type="SAM" id="MobiDB-lite"/>
    </source>
</evidence>
<organism evidence="10 11">
    <name type="scientific">Cercospora zeae-maydis SCOH1-5</name>
    <dbReference type="NCBI Taxonomy" id="717836"/>
    <lineage>
        <taxon>Eukaryota</taxon>
        <taxon>Fungi</taxon>
        <taxon>Dikarya</taxon>
        <taxon>Ascomycota</taxon>
        <taxon>Pezizomycotina</taxon>
        <taxon>Dothideomycetes</taxon>
        <taxon>Dothideomycetidae</taxon>
        <taxon>Mycosphaerellales</taxon>
        <taxon>Mycosphaerellaceae</taxon>
        <taxon>Cercospora</taxon>
    </lineage>
</organism>
<dbReference type="CDD" id="cd02440">
    <property type="entry name" value="AdoMet_MTases"/>
    <property type="match status" value="1"/>
</dbReference>